<proteinExistence type="predicted"/>
<organism evidence="1">
    <name type="scientific">Eutreptiella gymnastica</name>
    <dbReference type="NCBI Taxonomy" id="73025"/>
    <lineage>
        <taxon>Eukaryota</taxon>
        <taxon>Discoba</taxon>
        <taxon>Euglenozoa</taxon>
        <taxon>Euglenida</taxon>
        <taxon>Spirocuta</taxon>
        <taxon>Euglenophyceae</taxon>
        <taxon>Eutreptiales</taxon>
        <taxon>Eutreptiaceae</taxon>
        <taxon>Eutreptiella</taxon>
    </lineage>
</organism>
<protein>
    <submittedName>
        <fullName evidence="1">Uncharacterized protein</fullName>
    </submittedName>
</protein>
<accession>A0A7S4GAD5</accession>
<reference evidence="1" key="1">
    <citation type="submission" date="2021-01" db="EMBL/GenBank/DDBJ databases">
        <authorList>
            <person name="Corre E."/>
            <person name="Pelletier E."/>
            <person name="Niang G."/>
            <person name="Scheremetjew M."/>
            <person name="Finn R."/>
            <person name="Kale V."/>
            <person name="Holt S."/>
            <person name="Cochrane G."/>
            <person name="Meng A."/>
            <person name="Brown T."/>
            <person name="Cohen L."/>
        </authorList>
    </citation>
    <scope>NUCLEOTIDE SEQUENCE</scope>
    <source>
        <strain evidence="1">CCMP1594</strain>
    </source>
</reference>
<name>A0A7S4GAD5_9EUGL</name>
<dbReference type="AlphaFoldDB" id="A0A7S4GAD5"/>
<dbReference type="EMBL" id="HBJA01120775">
    <property type="protein sequence ID" value="CAE0830293.1"/>
    <property type="molecule type" value="Transcribed_RNA"/>
</dbReference>
<gene>
    <name evidence="1" type="ORF">EGYM00163_LOCUS41573</name>
</gene>
<sequence length="105" mass="11965">MGVQPSELQHGSEFMLSWARQGHQALHFVQVRCAFTFVQALLDRAQTARAGPHQVRVADCVDRMNNRMATVREAPVVFDARTQMEGLRYPLRRTLSKGWAATRLQ</sequence>
<evidence type="ECO:0000313" key="1">
    <source>
        <dbReference type="EMBL" id="CAE0830293.1"/>
    </source>
</evidence>